<dbReference type="PANTHER" id="PTHR47636:SF1">
    <property type="entry name" value="TRANSCRIPTIONAL REGULATORY PROTEIN RCO1"/>
    <property type="match status" value="1"/>
</dbReference>
<feature type="compositionally biased region" description="Acidic residues" evidence="5">
    <location>
        <begin position="1101"/>
        <end position="1112"/>
    </location>
</feature>
<evidence type="ECO:0000256" key="2">
    <source>
        <dbReference type="ARBA" id="ARBA00022771"/>
    </source>
</evidence>
<dbReference type="InterPro" id="IPR001965">
    <property type="entry name" value="Znf_PHD"/>
</dbReference>
<evidence type="ECO:0000259" key="6">
    <source>
        <dbReference type="PROSITE" id="PS50016"/>
    </source>
</evidence>
<dbReference type="CDD" id="cd15534">
    <property type="entry name" value="PHD2_PHF12_Rco1"/>
    <property type="match status" value="1"/>
</dbReference>
<keyword evidence="8" id="KW-1185">Reference proteome</keyword>
<dbReference type="SMART" id="SM00249">
    <property type="entry name" value="PHD"/>
    <property type="match status" value="2"/>
</dbReference>
<feature type="compositionally biased region" description="Polar residues" evidence="5">
    <location>
        <begin position="324"/>
        <end position="335"/>
    </location>
</feature>
<accession>A0A0D1ZNB5</accession>
<evidence type="ECO:0000256" key="3">
    <source>
        <dbReference type="ARBA" id="ARBA00022833"/>
    </source>
</evidence>
<dbReference type="OrthoDB" id="5876363at2759"/>
<dbReference type="SUPFAM" id="SSF57903">
    <property type="entry name" value="FYVE/PHD zinc finger"/>
    <property type="match status" value="2"/>
</dbReference>
<dbReference type="GO" id="GO:0006357">
    <property type="term" value="P:regulation of transcription by RNA polymerase II"/>
    <property type="evidence" value="ECO:0007669"/>
    <property type="project" value="TreeGrafter"/>
</dbReference>
<feature type="region of interest" description="Disordered" evidence="5">
    <location>
        <begin position="324"/>
        <end position="462"/>
    </location>
</feature>
<proteinExistence type="predicted"/>
<dbReference type="PANTHER" id="PTHR47636">
    <property type="entry name" value="TRANSCRIPTIONAL REGULATORY PROTEIN RCO1"/>
    <property type="match status" value="1"/>
</dbReference>
<feature type="compositionally biased region" description="Basic residues" evidence="5">
    <location>
        <begin position="1"/>
        <end position="10"/>
    </location>
</feature>
<name>A0A0D1ZNB5_EXOME</name>
<feature type="compositionally biased region" description="Polar residues" evidence="5">
    <location>
        <begin position="163"/>
        <end position="181"/>
    </location>
</feature>
<dbReference type="InterPro" id="IPR052819">
    <property type="entry name" value="Chromatin_regulatory_protein"/>
</dbReference>
<feature type="region of interest" description="Disordered" evidence="5">
    <location>
        <begin position="271"/>
        <end position="304"/>
    </location>
</feature>
<feature type="compositionally biased region" description="Polar residues" evidence="5">
    <location>
        <begin position="401"/>
        <end position="437"/>
    </location>
</feature>
<dbReference type="GO" id="GO:0032221">
    <property type="term" value="C:Rpd3S complex"/>
    <property type="evidence" value="ECO:0007669"/>
    <property type="project" value="TreeGrafter"/>
</dbReference>
<dbReference type="InterPro" id="IPR019787">
    <property type="entry name" value="Znf_PHD-finger"/>
</dbReference>
<dbReference type="HOGENOM" id="CLU_001648_1_0_1"/>
<feature type="domain" description="PHD-type" evidence="6">
    <location>
        <begin position="646"/>
        <end position="695"/>
    </location>
</feature>
<dbReference type="Proteomes" id="UP000054302">
    <property type="component" value="Unassembled WGS sequence"/>
</dbReference>
<dbReference type="PROSITE" id="PS50016">
    <property type="entry name" value="ZF_PHD_2"/>
    <property type="match status" value="1"/>
</dbReference>
<gene>
    <name evidence="7" type="ORF">PV10_03095</name>
</gene>
<evidence type="ECO:0000313" key="7">
    <source>
        <dbReference type="EMBL" id="KIV95439.1"/>
    </source>
</evidence>
<dbReference type="VEuPathDB" id="FungiDB:PV10_03095"/>
<dbReference type="PROSITE" id="PS01359">
    <property type="entry name" value="ZF_PHD_1"/>
    <property type="match status" value="1"/>
</dbReference>
<reference evidence="7 8" key="1">
    <citation type="submission" date="2015-01" db="EMBL/GenBank/DDBJ databases">
        <title>The Genome Sequence of Exophiala mesophila CBS40295.</title>
        <authorList>
            <consortium name="The Broad Institute Genomics Platform"/>
            <person name="Cuomo C."/>
            <person name="de Hoog S."/>
            <person name="Gorbushina A."/>
            <person name="Stielow B."/>
            <person name="Teixiera M."/>
            <person name="Abouelleil A."/>
            <person name="Chapman S.B."/>
            <person name="Priest M."/>
            <person name="Young S.K."/>
            <person name="Wortman J."/>
            <person name="Nusbaum C."/>
            <person name="Birren B."/>
        </authorList>
    </citation>
    <scope>NUCLEOTIDE SEQUENCE [LARGE SCALE GENOMIC DNA]</scope>
    <source>
        <strain evidence="7 8">CBS 40295</strain>
    </source>
</reference>
<sequence>MATRSLRQRSSRYSSPATFGDREPAVKTVEIPEIRNGLQTSLDTWIEPAVRPAVPSYQDTKGLEKGGVLENMQPLGIPPSQKLLQKLKLTPYVRPSLQPTSVHVDNTHTPTPDLDKSDVPAAPREPEISSQLPPDPPRLPDTIVISSPPRGRPSMKEVASMPQAPNYSPSSVRSSFTTPGNHASPKPVSIQEHIRQDRLNSHVEHAVQQAQDKGSLNLVMGLRRLRDDAQVIPDLWNVLEAVISQSPTDQQFKIFKRYIKSGVKSFRRQSHVSLSPEQTPAAHDSTHADITSGPRLYFGAPDPNDQDYRESYVAPLFRATRQSQDHNWTSASTVGQLPAPVEPVLRTSARKPNSSSNKRKRSRSVSSVSSLSSAQSLTMPDEFGTATDHGRSNGIHHSATRSRSNGTRLSRHQSGASSRLRSSANPTTHVSLPNPTGSEAHSSSKATSKKARRSQVEPEYEIDELSKRKARYLGESFHDYNTFPHQESHMRDPVDGGSIDPFPDLLAPPPPVLHDDYLHTSQSALTLGAALENGNDTLVIGGPPRRRLRKDSFSDPADAPTPFSRSSPGPGQPAPAPGVTHISSRGTTPRATRFQAPTRGARRSARVFISPNKPKNGGITAGISRAGAGRDPGTSHGAESGTEDNDELCYSCSGEGILLCCDGCTNSFHHACLEPPLNPDHEVEGSWYCPSCAANRAPEEATPTGILGLVLGQIDKTIPKAFTLPLDVRDYFEGVRTGQEGEYEEVALPRTQNNLTKMNRAGFIEEPNYKELRDSKGKLIMCYLCGHTSQGRDIIPCDFCPARWHLDCVSPPLAIPPRRRGDNKPGSSWKCPLHVDHDVASFSRQAEAEPGSLGRVPKLRRPKNAIPLDVPFPRGFKNNGIIEVELMPDPVTFDRTKQEVMDGKIYRVPEEGIRLDFIDRVKKSWYEDQSFPRQMNAEKHIRSKKYRPDNLVLHHPPTEYVVKMKEPDFWTGSQALAIAETARANANLRSRSFREQQTVLNLAEMSQQGINGFSGDALAELTNSLISEAPPEVADSMEISELEQLLQLQDLVSKRLALLGYDNRSAATSYSASFEGSNGELSPRSIPPVLAGKAVATNGEDVSEYPPLEEPDNDMHVSP</sequence>
<evidence type="ECO:0000256" key="5">
    <source>
        <dbReference type="SAM" id="MobiDB-lite"/>
    </source>
</evidence>
<keyword evidence="2 4" id="KW-0863">Zinc-finger</keyword>
<dbReference type="InterPro" id="IPR013083">
    <property type="entry name" value="Znf_RING/FYVE/PHD"/>
</dbReference>
<dbReference type="Gene3D" id="3.30.40.10">
    <property type="entry name" value="Zinc/RING finger domain, C3HC4 (zinc finger)"/>
    <property type="match status" value="2"/>
</dbReference>
<evidence type="ECO:0000313" key="8">
    <source>
        <dbReference type="Proteomes" id="UP000054302"/>
    </source>
</evidence>
<organism evidence="7 8">
    <name type="scientific">Exophiala mesophila</name>
    <name type="common">Black yeast-like fungus</name>
    <dbReference type="NCBI Taxonomy" id="212818"/>
    <lineage>
        <taxon>Eukaryota</taxon>
        <taxon>Fungi</taxon>
        <taxon>Dikarya</taxon>
        <taxon>Ascomycota</taxon>
        <taxon>Pezizomycotina</taxon>
        <taxon>Eurotiomycetes</taxon>
        <taxon>Chaetothyriomycetidae</taxon>
        <taxon>Chaetothyriales</taxon>
        <taxon>Herpotrichiellaceae</taxon>
        <taxon>Exophiala</taxon>
    </lineage>
</organism>
<feature type="compositionally biased region" description="Polar residues" evidence="5">
    <location>
        <begin position="581"/>
        <end position="590"/>
    </location>
</feature>
<protein>
    <recommendedName>
        <fullName evidence="6">PHD-type domain-containing protein</fullName>
    </recommendedName>
</protein>
<dbReference type="AlphaFoldDB" id="A0A0D1ZNB5"/>
<dbReference type="GO" id="GO:0008270">
    <property type="term" value="F:zinc ion binding"/>
    <property type="evidence" value="ECO:0007669"/>
    <property type="project" value="UniProtKB-KW"/>
</dbReference>
<dbReference type="Pfam" id="PF00628">
    <property type="entry name" value="PHD"/>
    <property type="match status" value="2"/>
</dbReference>
<dbReference type="OMA" id="CYYFVPP"/>
<feature type="region of interest" description="Disordered" evidence="5">
    <location>
        <begin position="97"/>
        <end position="187"/>
    </location>
</feature>
<feature type="region of interest" description="Disordered" evidence="5">
    <location>
        <begin position="1092"/>
        <end position="1119"/>
    </location>
</feature>
<feature type="compositionally biased region" description="Polar residues" evidence="5">
    <location>
        <begin position="97"/>
        <end position="110"/>
    </location>
</feature>
<dbReference type="RefSeq" id="XP_016227013.1">
    <property type="nucleotide sequence ID" value="XM_016367495.1"/>
</dbReference>
<dbReference type="EMBL" id="KN847521">
    <property type="protein sequence ID" value="KIV95439.1"/>
    <property type="molecule type" value="Genomic_DNA"/>
</dbReference>
<evidence type="ECO:0000256" key="4">
    <source>
        <dbReference type="PROSITE-ProRule" id="PRU00146"/>
    </source>
</evidence>
<evidence type="ECO:0000256" key="1">
    <source>
        <dbReference type="ARBA" id="ARBA00022723"/>
    </source>
</evidence>
<dbReference type="InterPro" id="IPR011011">
    <property type="entry name" value="Znf_FYVE_PHD"/>
</dbReference>
<keyword evidence="1" id="KW-0479">Metal-binding</keyword>
<dbReference type="CDD" id="cd15535">
    <property type="entry name" value="PHD1_Rco1"/>
    <property type="match status" value="1"/>
</dbReference>
<dbReference type="InterPro" id="IPR019786">
    <property type="entry name" value="Zinc_finger_PHD-type_CS"/>
</dbReference>
<dbReference type="GeneID" id="27320940"/>
<feature type="region of interest" description="Disordered" evidence="5">
    <location>
        <begin position="1"/>
        <end position="24"/>
    </location>
</feature>
<keyword evidence="3" id="KW-0862">Zinc</keyword>
<feature type="compositionally biased region" description="Low complexity" evidence="5">
    <location>
        <begin position="364"/>
        <end position="377"/>
    </location>
</feature>
<feature type="region of interest" description="Disordered" evidence="5">
    <location>
        <begin position="534"/>
        <end position="645"/>
    </location>
</feature>
<dbReference type="STRING" id="212818.A0A0D1ZNB5"/>